<organism evidence="4 5">
    <name type="scientific">Paracoccus aminophilus JCM 7686</name>
    <dbReference type="NCBI Taxonomy" id="1367847"/>
    <lineage>
        <taxon>Bacteria</taxon>
        <taxon>Pseudomonadati</taxon>
        <taxon>Pseudomonadota</taxon>
        <taxon>Alphaproteobacteria</taxon>
        <taxon>Rhodobacterales</taxon>
        <taxon>Paracoccaceae</taxon>
        <taxon>Paracoccus</taxon>
    </lineage>
</organism>
<dbReference type="PATRIC" id="fig|1367847.3.peg.1759"/>
<dbReference type="AlphaFoldDB" id="S5XUI9"/>
<dbReference type="Pfam" id="PF01052">
    <property type="entry name" value="FliMN_C"/>
    <property type="match status" value="1"/>
</dbReference>
<dbReference type="InterPro" id="IPR001172">
    <property type="entry name" value="FliN_T3SS_HrcQb"/>
</dbReference>
<dbReference type="Gene3D" id="2.30.330.10">
    <property type="entry name" value="SpoA-like"/>
    <property type="match status" value="2"/>
</dbReference>
<feature type="compositionally biased region" description="Polar residues" evidence="2">
    <location>
        <begin position="297"/>
        <end position="328"/>
    </location>
</feature>
<dbReference type="GO" id="GO:0009425">
    <property type="term" value="C:bacterial-type flagellum basal body"/>
    <property type="evidence" value="ECO:0007669"/>
    <property type="project" value="InterPro"/>
</dbReference>
<dbReference type="eggNOG" id="COG1886">
    <property type="taxonomic scope" value="Bacteria"/>
</dbReference>
<evidence type="ECO:0000313" key="5">
    <source>
        <dbReference type="Proteomes" id="UP000015480"/>
    </source>
</evidence>
<dbReference type="InterPro" id="IPR036429">
    <property type="entry name" value="SpoA-like_sf"/>
</dbReference>
<dbReference type="PANTHER" id="PTHR30034">
    <property type="entry name" value="FLAGELLAR MOTOR SWITCH PROTEIN FLIM"/>
    <property type="match status" value="1"/>
</dbReference>
<proteinExistence type="inferred from homology"/>
<feature type="region of interest" description="Disordered" evidence="2">
    <location>
        <begin position="286"/>
        <end position="330"/>
    </location>
</feature>
<keyword evidence="5" id="KW-1185">Reference proteome</keyword>
<dbReference type="PANTHER" id="PTHR30034:SF6">
    <property type="entry name" value="YOP PROTEINS TRANSLOCATION PROTEIN Q"/>
    <property type="match status" value="1"/>
</dbReference>
<dbReference type="PRINTS" id="PR00956">
    <property type="entry name" value="FLGMOTORFLIN"/>
</dbReference>
<dbReference type="GO" id="GO:0071978">
    <property type="term" value="P:bacterial-type flagellum-dependent swarming motility"/>
    <property type="evidence" value="ECO:0007669"/>
    <property type="project" value="TreeGrafter"/>
</dbReference>
<dbReference type="EMBL" id="CP006650">
    <property type="protein sequence ID" value="AGT08877.1"/>
    <property type="molecule type" value="Genomic_DNA"/>
</dbReference>
<dbReference type="OrthoDB" id="9801534at2"/>
<dbReference type="GO" id="GO:0003774">
    <property type="term" value="F:cytoskeletal motor activity"/>
    <property type="evidence" value="ECO:0007669"/>
    <property type="project" value="InterPro"/>
</dbReference>
<dbReference type="Proteomes" id="UP000015480">
    <property type="component" value="Chromosome"/>
</dbReference>
<evidence type="ECO:0000259" key="3">
    <source>
        <dbReference type="Pfam" id="PF01052"/>
    </source>
</evidence>
<dbReference type="SUPFAM" id="SSF101801">
    <property type="entry name" value="Surface presentation of antigens (SPOA)"/>
    <property type="match status" value="1"/>
</dbReference>
<accession>S5XUI9</accession>
<dbReference type="InterPro" id="IPR001543">
    <property type="entry name" value="FliN-like_C"/>
</dbReference>
<gene>
    <name evidence="4" type="ORF">JCM7686_1776</name>
</gene>
<dbReference type="STRING" id="1367847.JCM7686_1776"/>
<evidence type="ECO:0000256" key="2">
    <source>
        <dbReference type="SAM" id="MobiDB-lite"/>
    </source>
</evidence>
<evidence type="ECO:0000313" key="4">
    <source>
        <dbReference type="EMBL" id="AGT08877.1"/>
    </source>
</evidence>
<feature type="domain" description="Flagellar motor switch protein FliN-like C-terminal" evidence="3">
    <location>
        <begin position="330"/>
        <end position="398"/>
    </location>
</feature>
<sequence length="403" mass="42540">MSGIELAALVEFMTGDAPPGRDDDPRRGPVARRTLSAELAFVQNELCPRRAPVALRAGGFALQAALSPPSEMPGIEGRGGVWLALTIDGHPARIGLNWGQIRRLTGLPLESADPAEAALLMEEALTGVLDDLEHQTGLALRFTTLAQAPEAEPLLALQLRAEVSGPATPLRLNLPLLLSAGAGRALAEALRPQQRAHAQPLGLMLRVAVEVETMRLSLAELRGLRPGDALVLPDLPLAARLVVENQQTAPVQPVGEGPFPPIWALTAGLTPRAARLAPDAPAYRAPAMGSTARHLQDNSVTDHPSDTPATPENTQRPEPQAPATVSESESLDALEMRLSFRLGETLMTLAELRRAGPGTIVTLDRPDGALVEILANGQLIGTGEVIAVAGQRAVEIRSLFGES</sequence>
<dbReference type="KEGG" id="pami:JCM7686_1776"/>
<dbReference type="HOGENOM" id="CLU_683038_0_0_5"/>
<dbReference type="RefSeq" id="WP_020950515.1">
    <property type="nucleotide sequence ID" value="NC_022041.1"/>
</dbReference>
<reference evidence="4 5" key="1">
    <citation type="journal article" date="2014" name="BMC Genomics">
        <title>Architecture and functions of a multipartite genome of the methylotrophic bacterium Paracoccus aminophilus JCM 7686, containing primary and secondary chromids.</title>
        <authorList>
            <person name="Dziewit L."/>
            <person name="Czarnecki J."/>
            <person name="Wibberg D."/>
            <person name="Radlinska M."/>
            <person name="Mrozek P."/>
            <person name="Szymczak M."/>
            <person name="Schluter A."/>
            <person name="Puhler A."/>
            <person name="Bartosik D."/>
        </authorList>
    </citation>
    <scope>NUCLEOTIDE SEQUENCE [LARGE SCALE GENOMIC DNA]</scope>
    <source>
        <strain evidence="4">JCM 7686</strain>
    </source>
</reference>
<dbReference type="GO" id="GO:0050918">
    <property type="term" value="P:positive chemotaxis"/>
    <property type="evidence" value="ECO:0007669"/>
    <property type="project" value="TreeGrafter"/>
</dbReference>
<evidence type="ECO:0000256" key="1">
    <source>
        <dbReference type="ARBA" id="ARBA00009226"/>
    </source>
</evidence>
<protein>
    <submittedName>
        <fullName evidence="4">Type III secretion apparatus, subunit RhcQ</fullName>
    </submittedName>
</protein>
<name>S5XUI9_PARAH</name>
<comment type="similarity">
    <text evidence="1">Belongs to the FliN/MopA/SpaO family.</text>
</comment>